<evidence type="ECO:0000256" key="1">
    <source>
        <dbReference type="SAM" id="SignalP"/>
    </source>
</evidence>
<dbReference type="PROSITE" id="PS51257">
    <property type="entry name" value="PROKAR_LIPOPROTEIN"/>
    <property type="match status" value="1"/>
</dbReference>
<name>A0A0A2LKC4_9FLAO</name>
<evidence type="ECO:0000313" key="2">
    <source>
        <dbReference type="EMBL" id="KGO79638.1"/>
    </source>
</evidence>
<dbReference type="STRING" id="1406840.Q763_12365"/>
<sequence length="146" mass="16941">MKYFSLVIVLLLISCKANNSIAQNPCSIDYLHKLENAEKLNDRKIFLFLENYNNTACYNNVEYSQSKNELLFLLLANHTNQFLSQLERIYNKAKILDELASPVHDGIDVTSVLDKVKTYDKYPETKQEVIVALNTAKLKVRNTRFY</sequence>
<comment type="caution">
    <text evidence="2">The sequence shown here is derived from an EMBL/GenBank/DDBJ whole genome shotgun (WGS) entry which is preliminary data.</text>
</comment>
<reference evidence="2 3" key="1">
    <citation type="submission" date="2013-09" db="EMBL/GenBank/DDBJ databases">
        <authorList>
            <person name="Zeng Z."/>
            <person name="Chen C."/>
        </authorList>
    </citation>
    <scope>NUCLEOTIDE SEQUENCE [LARGE SCALE GENOMIC DNA]</scope>
    <source>
        <strain evidence="2 3">F44-8</strain>
    </source>
</reference>
<protein>
    <submittedName>
        <fullName evidence="2">Uncharacterized protein</fullName>
    </submittedName>
</protein>
<evidence type="ECO:0000313" key="3">
    <source>
        <dbReference type="Proteomes" id="UP000030129"/>
    </source>
</evidence>
<gene>
    <name evidence="2" type="ORF">Q763_12365</name>
</gene>
<accession>A0A0A2LKC4</accession>
<proteinExistence type="predicted"/>
<dbReference type="RefSeq" id="WP_035134654.1">
    <property type="nucleotide sequence ID" value="NZ_JRLV01000015.1"/>
</dbReference>
<feature type="chain" id="PRO_5002002271" evidence="1">
    <location>
        <begin position="23"/>
        <end position="146"/>
    </location>
</feature>
<dbReference type="EMBL" id="JRLV01000015">
    <property type="protein sequence ID" value="KGO79638.1"/>
    <property type="molecule type" value="Genomic_DNA"/>
</dbReference>
<dbReference type="Proteomes" id="UP000030129">
    <property type="component" value="Unassembled WGS sequence"/>
</dbReference>
<feature type="signal peptide" evidence="1">
    <location>
        <begin position="1"/>
        <end position="22"/>
    </location>
</feature>
<keyword evidence="1" id="KW-0732">Signal</keyword>
<keyword evidence="3" id="KW-1185">Reference proteome</keyword>
<dbReference type="AlphaFoldDB" id="A0A0A2LKC4"/>
<organism evidence="2 3">
    <name type="scientific">Flavobacterium beibuense F44-8</name>
    <dbReference type="NCBI Taxonomy" id="1406840"/>
    <lineage>
        <taxon>Bacteria</taxon>
        <taxon>Pseudomonadati</taxon>
        <taxon>Bacteroidota</taxon>
        <taxon>Flavobacteriia</taxon>
        <taxon>Flavobacteriales</taxon>
        <taxon>Flavobacteriaceae</taxon>
        <taxon>Flavobacterium</taxon>
    </lineage>
</organism>